<proteinExistence type="predicted"/>
<evidence type="ECO:0000256" key="1">
    <source>
        <dbReference type="SAM" id="MobiDB-lite"/>
    </source>
</evidence>
<reference evidence="2 3" key="1">
    <citation type="journal article" date="2016" name="Nat. Commun.">
        <title>Thousands of microbial genomes shed light on interconnected biogeochemical processes in an aquifer system.</title>
        <authorList>
            <person name="Anantharaman K."/>
            <person name="Brown C.T."/>
            <person name="Hug L.A."/>
            <person name="Sharon I."/>
            <person name="Castelle C.J."/>
            <person name="Probst A.J."/>
            <person name="Thomas B.C."/>
            <person name="Singh A."/>
            <person name="Wilkins M.J."/>
            <person name="Karaoz U."/>
            <person name="Brodie E.L."/>
            <person name="Williams K.H."/>
            <person name="Hubbard S.S."/>
            <person name="Banfield J.F."/>
        </authorList>
    </citation>
    <scope>NUCLEOTIDE SEQUENCE [LARGE SCALE GENOMIC DNA]</scope>
</reference>
<protein>
    <submittedName>
        <fullName evidence="2">Uncharacterized protein</fullName>
    </submittedName>
</protein>
<feature type="region of interest" description="Disordered" evidence="1">
    <location>
        <begin position="22"/>
        <end position="51"/>
    </location>
</feature>
<organism evidence="2 3">
    <name type="scientific">Candidatus Doudnabacteria bacterium RIFCSPHIGHO2_01_FULL_49_9</name>
    <dbReference type="NCBI Taxonomy" id="1817827"/>
    <lineage>
        <taxon>Bacteria</taxon>
        <taxon>Candidatus Doudnaibacteriota</taxon>
    </lineage>
</organism>
<dbReference type="EMBL" id="MFEN01000058">
    <property type="protein sequence ID" value="OGE82947.1"/>
    <property type="molecule type" value="Genomic_DNA"/>
</dbReference>
<dbReference type="AlphaFoldDB" id="A0A1F5NZ90"/>
<name>A0A1F5NZ90_9BACT</name>
<sequence length="149" mass="16654">MRDPNEITSVDRERWMKTVLAGMKKLTEPPSAPKNTPAKQDDKIAAPPAQKSKVIPERESFGAVNFAKKRAVNRVDDTDRFRSKIEKQLKKVIGRADSRQELIKGFIGRASVSGRLRASDAKRAIMDTRSAGQITSREARKLIVKLGIK</sequence>
<accession>A0A1F5NZ90</accession>
<comment type="caution">
    <text evidence="2">The sequence shown here is derived from an EMBL/GenBank/DDBJ whole genome shotgun (WGS) entry which is preliminary data.</text>
</comment>
<dbReference type="Proteomes" id="UP000176339">
    <property type="component" value="Unassembled WGS sequence"/>
</dbReference>
<gene>
    <name evidence="2" type="ORF">A2846_02190</name>
</gene>
<evidence type="ECO:0000313" key="3">
    <source>
        <dbReference type="Proteomes" id="UP000176339"/>
    </source>
</evidence>
<evidence type="ECO:0000313" key="2">
    <source>
        <dbReference type="EMBL" id="OGE82947.1"/>
    </source>
</evidence>